<gene>
    <name evidence="2" type="ORF">IAB63_08285</name>
</gene>
<dbReference type="InterPro" id="IPR013332">
    <property type="entry name" value="KPR_N"/>
</dbReference>
<dbReference type="Gene3D" id="3.40.50.720">
    <property type="entry name" value="NAD(P)-binding Rossmann-like Domain"/>
    <property type="match status" value="1"/>
</dbReference>
<proteinExistence type="predicted"/>
<comment type="caution">
    <text evidence="2">The sequence shown here is derived from an EMBL/GenBank/DDBJ whole genome shotgun (WGS) entry which is preliminary data.</text>
</comment>
<dbReference type="Pfam" id="PF02558">
    <property type="entry name" value="ApbA"/>
    <property type="match status" value="1"/>
</dbReference>
<dbReference type="Proteomes" id="UP000824164">
    <property type="component" value="Unassembled WGS sequence"/>
</dbReference>
<dbReference type="InterPro" id="IPR036291">
    <property type="entry name" value="NAD(P)-bd_dom_sf"/>
</dbReference>
<dbReference type="SUPFAM" id="SSF51735">
    <property type="entry name" value="NAD(P)-binding Rossmann-fold domains"/>
    <property type="match status" value="1"/>
</dbReference>
<dbReference type="Gene3D" id="1.10.150.240">
    <property type="entry name" value="Putative phosphatase, domain 2"/>
    <property type="match status" value="1"/>
</dbReference>
<dbReference type="GO" id="GO:0016787">
    <property type="term" value="F:hydrolase activity"/>
    <property type="evidence" value="ECO:0007669"/>
    <property type="project" value="UniProtKB-KW"/>
</dbReference>
<reference evidence="2" key="2">
    <citation type="journal article" date="2021" name="PeerJ">
        <title>Extensive microbial diversity within the chicken gut microbiome revealed by metagenomics and culture.</title>
        <authorList>
            <person name="Gilroy R."/>
            <person name="Ravi A."/>
            <person name="Getino M."/>
            <person name="Pursley I."/>
            <person name="Horton D.L."/>
            <person name="Alikhan N.F."/>
            <person name="Baker D."/>
            <person name="Gharbi K."/>
            <person name="Hall N."/>
            <person name="Watson M."/>
            <person name="Adriaenssens E.M."/>
            <person name="Foster-Nyarko E."/>
            <person name="Jarju S."/>
            <person name="Secka A."/>
            <person name="Antonio M."/>
            <person name="Oren A."/>
            <person name="Chaudhuri R.R."/>
            <person name="La Ragione R."/>
            <person name="Hildebrand F."/>
            <person name="Pallen M.J."/>
        </authorList>
    </citation>
    <scope>NUCLEOTIDE SEQUENCE</scope>
    <source>
        <strain evidence="2">CHK187-14744</strain>
    </source>
</reference>
<dbReference type="Pfam" id="PF13419">
    <property type="entry name" value="HAD_2"/>
    <property type="match status" value="1"/>
</dbReference>
<dbReference type="SFLD" id="SFLDG01129">
    <property type="entry name" value="C1.5:_HAD__Beta-PGM__Phosphata"/>
    <property type="match status" value="1"/>
</dbReference>
<dbReference type="SUPFAM" id="SSF56784">
    <property type="entry name" value="HAD-like"/>
    <property type="match status" value="1"/>
</dbReference>
<organism evidence="2 3">
    <name type="scientific">Candidatus Onthocola gallistercoris</name>
    <dbReference type="NCBI Taxonomy" id="2840876"/>
    <lineage>
        <taxon>Bacteria</taxon>
        <taxon>Bacillati</taxon>
        <taxon>Bacillota</taxon>
        <taxon>Bacilli</taxon>
        <taxon>Candidatus Onthocola</taxon>
    </lineage>
</organism>
<protein>
    <submittedName>
        <fullName evidence="2">HAD hydrolase-like protein</fullName>
    </submittedName>
</protein>
<sequence length="331" mass="36893">MDYKYLLFDLDGTLTEPKEGITRCVQYALASMGIDEPDREKLVPFIGPPLKEMFMTSYQMDEDTAAKAVEKYRERFREKGIFENGIYPGIPEALERLKKAGKVMAVASSKPQPFVERILKHYHLDRFFSVVVGSELDGSRSDKQEVIQEVFRRFGLSDEEKKQVLMIGDRKYDVEGAKKMGVDCLGVTFGYAADGELEEAGADYIVDSAGQMASLILSPIRRVAIIGMGALGILMGDDMVSCLGKDQVWFIADQSRQERYREKGIWFNGRKMDFCMKLPKETAPADLVIVAVKATGLSQAVKDMENAVGTDTTIISLLNGITSEEILGKAF</sequence>
<dbReference type="FunFam" id="3.40.50.1000:FF:000022">
    <property type="entry name" value="Phosphoglycolate phosphatase"/>
    <property type="match status" value="1"/>
</dbReference>
<dbReference type="GO" id="GO:0004713">
    <property type="term" value="F:protein tyrosine kinase activity"/>
    <property type="evidence" value="ECO:0007669"/>
    <property type="project" value="TreeGrafter"/>
</dbReference>
<evidence type="ECO:0000313" key="3">
    <source>
        <dbReference type="Proteomes" id="UP000824164"/>
    </source>
</evidence>
<dbReference type="InterPro" id="IPR041492">
    <property type="entry name" value="HAD_2"/>
</dbReference>
<dbReference type="GO" id="GO:0005829">
    <property type="term" value="C:cytosol"/>
    <property type="evidence" value="ECO:0007669"/>
    <property type="project" value="TreeGrafter"/>
</dbReference>
<name>A0A9D1HHD0_9FIRM</name>
<dbReference type="InterPro" id="IPR050155">
    <property type="entry name" value="HAD-like_hydrolase_sf"/>
</dbReference>
<dbReference type="EMBL" id="DVLT01000050">
    <property type="protein sequence ID" value="HIU03233.1"/>
    <property type="molecule type" value="Genomic_DNA"/>
</dbReference>
<evidence type="ECO:0000259" key="1">
    <source>
        <dbReference type="Pfam" id="PF02558"/>
    </source>
</evidence>
<reference evidence="2" key="1">
    <citation type="submission" date="2020-10" db="EMBL/GenBank/DDBJ databases">
        <authorList>
            <person name="Gilroy R."/>
        </authorList>
    </citation>
    <scope>NUCLEOTIDE SEQUENCE</scope>
    <source>
        <strain evidence="2">CHK187-14744</strain>
    </source>
</reference>
<dbReference type="PANTHER" id="PTHR43434:SF20">
    <property type="entry name" value="5'-NUCLEOTIDASE"/>
    <property type="match status" value="1"/>
</dbReference>
<dbReference type="InterPro" id="IPR023198">
    <property type="entry name" value="PGP-like_dom2"/>
</dbReference>
<dbReference type="Gene3D" id="3.40.50.1000">
    <property type="entry name" value="HAD superfamily/HAD-like"/>
    <property type="match status" value="1"/>
</dbReference>
<evidence type="ECO:0000313" key="2">
    <source>
        <dbReference type="EMBL" id="HIU03233.1"/>
    </source>
</evidence>
<keyword evidence="2" id="KW-0378">Hydrolase</keyword>
<dbReference type="AlphaFoldDB" id="A0A9D1HHD0"/>
<feature type="domain" description="Ketopantoate reductase N-terminal" evidence="1">
    <location>
        <begin position="223"/>
        <end position="331"/>
    </location>
</feature>
<dbReference type="CDD" id="cd04302">
    <property type="entry name" value="HAD_5NT"/>
    <property type="match status" value="1"/>
</dbReference>
<feature type="non-terminal residue" evidence="2">
    <location>
        <position position="331"/>
    </location>
</feature>
<accession>A0A9D1HHD0</accession>
<dbReference type="SFLD" id="SFLDS00003">
    <property type="entry name" value="Haloacid_Dehalogenase"/>
    <property type="match status" value="1"/>
</dbReference>
<dbReference type="PANTHER" id="PTHR43434">
    <property type="entry name" value="PHOSPHOGLYCOLATE PHOSPHATASE"/>
    <property type="match status" value="1"/>
</dbReference>
<dbReference type="InterPro" id="IPR036412">
    <property type="entry name" value="HAD-like_sf"/>
</dbReference>
<dbReference type="InterPro" id="IPR023214">
    <property type="entry name" value="HAD_sf"/>
</dbReference>